<dbReference type="SUPFAM" id="SSF50978">
    <property type="entry name" value="WD40 repeat-like"/>
    <property type="match status" value="1"/>
</dbReference>
<dbReference type="InterPro" id="IPR048720">
    <property type="entry name" value="PROPPIN"/>
</dbReference>
<sequence>MNFNQDYTCVSIADYKGIKIYSLVTHNLCYVADIGAVSIAEMLECTSLMAFVGAGEQPALTPRKLTLMNTTTQSVIQDLNFPTSVLAVRVNRKRLIAVLERRVHVHALETLEFLGAIDTAPNPKGVCALTICSEPCLVALPSSTTDGTLRIYNLLAKEGNVLCEVAAHKSQVAAMCWNHDGSLLASASGKGTVLRVHRLPQAAKAFTFRRGTYPAPIHSLAFSPASVQPPLLCAASGHGTVHLFRLEEPDRQSAVSTASGILANVFPSAMADVVDPPRCIATVRLPCQGVPAICAIHAPSRNGGVCFA</sequence>
<dbReference type="Pfam" id="PF21032">
    <property type="entry name" value="PROPPIN"/>
    <property type="match status" value="1"/>
</dbReference>
<comment type="subcellular location">
    <subcellularLocation>
        <location evidence="1">Preautophagosomal structure membrane</location>
        <topology evidence="1">Peripheral membrane protein</topology>
    </subcellularLocation>
</comment>
<proteinExistence type="inferred from homology"/>
<dbReference type="SMART" id="SM00320">
    <property type="entry name" value="WD40"/>
    <property type="match status" value="2"/>
</dbReference>
<evidence type="ECO:0000256" key="3">
    <source>
        <dbReference type="ARBA" id="ARBA00022737"/>
    </source>
</evidence>
<evidence type="ECO:0008006" key="7">
    <source>
        <dbReference type="Google" id="ProtNLM"/>
    </source>
</evidence>
<evidence type="ECO:0000313" key="6">
    <source>
        <dbReference type="Proteomes" id="UP001491310"/>
    </source>
</evidence>
<evidence type="ECO:0000313" key="5">
    <source>
        <dbReference type="EMBL" id="KAK9908865.1"/>
    </source>
</evidence>
<dbReference type="Gene3D" id="2.130.10.10">
    <property type="entry name" value="YVTN repeat-like/Quinoprotein amine dehydrogenase"/>
    <property type="match status" value="1"/>
</dbReference>
<dbReference type="Proteomes" id="UP001491310">
    <property type="component" value="Unassembled WGS sequence"/>
</dbReference>
<evidence type="ECO:0000256" key="2">
    <source>
        <dbReference type="ARBA" id="ARBA00022574"/>
    </source>
</evidence>
<keyword evidence="3" id="KW-0677">Repeat</keyword>
<keyword evidence="2" id="KW-0853">WD repeat</keyword>
<dbReference type="InterPro" id="IPR036322">
    <property type="entry name" value="WD40_repeat_dom_sf"/>
</dbReference>
<dbReference type="PANTHER" id="PTHR11227">
    <property type="entry name" value="WD-REPEAT PROTEIN INTERACTING WITH PHOSPHOINOSIDES WIPI -RELATED"/>
    <property type="match status" value="1"/>
</dbReference>
<evidence type="ECO:0000256" key="1">
    <source>
        <dbReference type="ARBA" id="ARBA00004623"/>
    </source>
</evidence>
<keyword evidence="6" id="KW-1185">Reference proteome</keyword>
<dbReference type="InterPro" id="IPR015943">
    <property type="entry name" value="WD40/YVTN_repeat-like_dom_sf"/>
</dbReference>
<protein>
    <recommendedName>
        <fullName evidence="7">WD40 repeat-like protein</fullName>
    </recommendedName>
</protein>
<gene>
    <name evidence="5" type="ORF">WJX75_003953</name>
</gene>
<dbReference type="InterPro" id="IPR001680">
    <property type="entry name" value="WD40_rpt"/>
</dbReference>
<organism evidence="5 6">
    <name type="scientific">Coccomyxa subellipsoidea</name>
    <dbReference type="NCBI Taxonomy" id="248742"/>
    <lineage>
        <taxon>Eukaryota</taxon>
        <taxon>Viridiplantae</taxon>
        <taxon>Chlorophyta</taxon>
        <taxon>core chlorophytes</taxon>
        <taxon>Trebouxiophyceae</taxon>
        <taxon>Trebouxiophyceae incertae sedis</taxon>
        <taxon>Coccomyxaceae</taxon>
        <taxon>Coccomyxa</taxon>
    </lineage>
</organism>
<comment type="caution">
    <text evidence="5">The sequence shown here is derived from an EMBL/GenBank/DDBJ whole genome shotgun (WGS) entry which is preliminary data.</text>
</comment>
<accession>A0ABR2YQH9</accession>
<name>A0ABR2YQH9_9CHLO</name>
<reference evidence="5 6" key="1">
    <citation type="journal article" date="2024" name="Nat. Commun.">
        <title>Phylogenomics reveals the evolutionary origins of lichenization in chlorophyte algae.</title>
        <authorList>
            <person name="Puginier C."/>
            <person name="Libourel C."/>
            <person name="Otte J."/>
            <person name="Skaloud P."/>
            <person name="Haon M."/>
            <person name="Grisel S."/>
            <person name="Petersen M."/>
            <person name="Berrin J.G."/>
            <person name="Delaux P.M."/>
            <person name="Dal Grande F."/>
            <person name="Keller J."/>
        </authorList>
    </citation>
    <scope>NUCLEOTIDE SEQUENCE [LARGE SCALE GENOMIC DNA]</scope>
    <source>
        <strain evidence="5 6">SAG 216-7</strain>
    </source>
</reference>
<evidence type="ECO:0000256" key="4">
    <source>
        <dbReference type="ARBA" id="ARBA00025740"/>
    </source>
</evidence>
<dbReference type="EMBL" id="JALJOT010000007">
    <property type="protein sequence ID" value="KAK9908865.1"/>
    <property type="molecule type" value="Genomic_DNA"/>
</dbReference>
<comment type="similarity">
    <text evidence="4">Belongs to the WD repeat PROPPIN family.</text>
</comment>